<keyword evidence="2" id="KW-0472">Membrane</keyword>
<feature type="region of interest" description="Disordered" evidence="1">
    <location>
        <begin position="98"/>
        <end position="221"/>
    </location>
</feature>
<accession>A0A1H5AUC2</accession>
<dbReference type="Proteomes" id="UP000198992">
    <property type="component" value="Unassembled WGS sequence"/>
</dbReference>
<dbReference type="EMBL" id="FNTH01000001">
    <property type="protein sequence ID" value="SED45528.1"/>
    <property type="molecule type" value="Genomic_DNA"/>
</dbReference>
<organism evidence="3 4">
    <name type="scientific">Bradyrhizobium erythrophlei</name>
    <dbReference type="NCBI Taxonomy" id="1437360"/>
    <lineage>
        <taxon>Bacteria</taxon>
        <taxon>Pseudomonadati</taxon>
        <taxon>Pseudomonadota</taxon>
        <taxon>Alphaproteobacteria</taxon>
        <taxon>Hyphomicrobiales</taxon>
        <taxon>Nitrobacteraceae</taxon>
        <taxon>Bradyrhizobium</taxon>
    </lineage>
</organism>
<feature type="transmembrane region" description="Helical" evidence="2">
    <location>
        <begin position="45"/>
        <end position="65"/>
    </location>
</feature>
<evidence type="ECO:0000313" key="4">
    <source>
        <dbReference type="Proteomes" id="UP000198992"/>
    </source>
</evidence>
<reference evidence="3 4" key="1">
    <citation type="submission" date="2016-10" db="EMBL/GenBank/DDBJ databases">
        <authorList>
            <person name="de Groot N.N."/>
        </authorList>
    </citation>
    <scope>NUCLEOTIDE SEQUENCE [LARGE SCALE GENOMIC DNA]</scope>
    <source>
        <strain evidence="3 4">MT12</strain>
    </source>
</reference>
<feature type="compositionally biased region" description="Basic residues" evidence="1">
    <location>
        <begin position="154"/>
        <end position="165"/>
    </location>
</feature>
<evidence type="ECO:0000256" key="1">
    <source>
        <dbReference type="SAM" id="MobiDB-lite"/>
    </source>
</evidence>
<gene>
    <name evidence="3" type="ORF">SAMN05444164_4796</name>
</gene>
<sequence>MFQAVRTASLSDEGTRCRVIRNGTPVSFARSLVIGGEWAMTSKTVIFFAGVGTTFMIFGGGLLMANSALRDTANVQTRVSSPAPAEPARVVLPSTAEVAQAPQPATPPEPATQEATPPPQPQVQPEPVKVVQAPVERQADAVDARKSEVEERERRKRYAERKARRIASEQARRQQRRIEQGEQRREVPVLLEQAERREVPIMASEGDASPPRPFANFFGDD</sequence>
<name>A0A1H5AUC2_9BRAD</name>
<evidence type="ECO:0000313" key="3">
    <source>
        <dbReference type="EMBL" id="SED45528.1"/>
    </source>
</evidence>
<evidence type="ECO:0000256" key="2">
    <source>
        <dbReference type="SAM" id="Phobius"/>
    </source>
</evidence>
<protein>
    <submittedName>
        <fullName evidence="3">Uncharacterized protein</fullName>
    </submittedName>
</protein>
<dbReference type="AlphaFoldDB" id="A0A1H5AUC2"/>
<feature type="compositionally biased region" description="Low complexity" evidence="1">
    <location>
        <begin position="125"/>
        <end position="136"/>
    </location>
</feature>
<keyword evidence="2" id="KW-1133">Transmembrane helix</keyword>
<feature type="compositionally biased region" description="Basic and acidic residues" evidence="1">
    <location>
        <begin position="166"/>
        <end position="199"/>
    </location>
</feature>
<feature type="compositionally biased region" description="Pro residues" evidence="1">
    <location>
        <begin position="104"/>
        <end position="124"/>
    </location>
</feature>
<proteinExistence type="predicted"/>
<feature type="compositionally biased region" description="Basic and acidic residues" evidence="1">
    <location>
        <begin position="137"/>
        <end position="153"/>
    </location>
</feature>
<keyword evidence="2" id="KW-0812">Transmembrane</keyword>